<gene>
    <name evidence="2" type="ORF">E3O06_06545</name>
</gene>
<dbReference type="RefSeq" id="WP_134502186.1">
    <property type="nucleotide sequence ID" value="NZ_SOEY01000009.1"/>
</dbReference>
<evidence type="ECO:0000256" key="1">
    <source>
        <dbReference type="SAM" id="MobiDB-lite"/>
    </source>
</evidence>
<dbReference type="Pfam" id="PF01263">
    <property type="entry name" value="Aldose_epim"/>
    <property type="match status" value="1"/>
</dbReference>
<dbReference type="Gene3D" id="2.70.98.10">
    <property type="match status" value="1"/>
</dbReference>
<accession>A0A4R8V089</accession>
<comment type="caution">
    <text evidence="2">The sequence shown here is derived from an EMBL/GenBank/DDBJ whole genome shotgun (WGS) entry which is preliminary data.</text>
</comment>
<dbReference type="GO" id="GO:0004034">
    <property type="term" value="F:aldose 1-epimerase activity"/>
    <property type="evidence" value="ECO:0007669"/>
    <property type="project" value="TreeGrafter"/>
</dbReference>
<dbReference type="GO" id="GO:0030246">
    <property type="term" value="F:carbohydrate binding"/>
    <property type="evidence" value="ECO:0007669"/>
    <property type="project" value="InterPro"/>
</dbReference>
<dbReference type="InterPro" id="IPR008183">
    <property type="entry name" value="Aldose_1/G6P_1-epimerase"/>
</dbReference>
<dbReference type="GO" id="GO:0006006">
    <property type="term" value="P:glucose metabolic process"/>
    <property type="evidence" value="ECO:0007669"/>
    <property type="project" value="TreeGrafter"/>
</dbReference>
<dbReference type="PANTHER" id="PTHR10091">
    <property type="entry name" value="ALDOSE-1-EPIMERASE"/>
    <property type="match status" value="1"/>
</dbReference>
<protein>
    <submittedName>
        <fullName evidence="2">Aldose 1-epimerase</fullName>
    </submittedName>
</protein>
<reference evidence="2 3" key="1">
    <citation type="submission" date="2019-03" db="EMBL/GenBank/DDBJ databases">
        <title>Genomics of glacier-inhabiting Cryobacterium strains.</title>
        <authorList>
            <person name="Liu Q."/>
            <person name="Xin Y.-H."/>
        </authorList>
    </citation>
    <scope>NUCLEOTIDE SEQUENCE [LARGE SCALE GENOMIC DNA]</scope>
    <source>
        <strain evidence="2 3">HLT2-23</strain>
    </source>
</reference>
<keyword evidence="3" id="KW-1185">Reference proteome</keyword>
<dbReference type="OrthoDB" id="4739604at2"/>
<dbReference type="InterPro" id="IPR011013">
    <property type="entry name" value="Gal_mutarotase_sf_dom"/>
</dbReference>
<sequence>MTGRVDSELRATPSARIDEGMVGEHRTVRVIRDNGLVVADVSLRGAALLSWRVRTGGGDLDLIDGYRTSSEIDEQAGCRSAIMAPFTNRIEGGQFTFEGQRATFPVGESPFDDGVVLHGLARFLDFSVAEVVHDKDATIIVFRNSEIRPNKFPGYPFAIDLAVRYTFGVYELAIDVIGTNVGASTAPFSAGWHPYFRIDDTPLELLELEIPAATRVATDENLLPLPGAAAYVPLGGASDVFDFTHPRYIGDQMIDSCYVDVRPSPDGRVHTTLTDPARGLGLDVWQERGGVHAYTADALERDPRRSLAIEPVEVITNAFNRSDQSAAIRLEPGETRTFRFGVRVTTDANDDPFHLKTPLPAHTPEELP</sequence>
<dbReference type="InterPro" id="IPR014718">
    <property type="entry name" value="GH-type_carb-bd"/>
</dbReference>
<dbReference type="Proteomes" id="UP000298173">
    <property type="component" value="Unassembled WGS sequence"/>
</dbReference>
<dbReference type="SUPFAM" id="SSF74650">
    <property type="entry name" value="Galactose mutarotase-like"/>
    <property type="match status" value="1"/>
</dbReference>
<evidence type="ECO:0000313" key="3">
    <source>
        <dbReference type="Proteomes" id="UP000298173"/>
    </source>
</evidence>
<feature type="region of interest" description="Disordered" evidence="1">
    <location>
        <begin position="349"/>
        <end position="368"/>
    </location>
</feature>
<dbReference type="AlphaFoldDB" id="A0A4R8V089"/>
<proteinExistence type="predicted"/>
<dbReference type="GO" id="GO:0033499">
    <property type="term" value="P:galactose catabolic process via UDP-galactose, Leloir pathway"/>
    <property type="evidence" value="ECO:0007669"/>
    <property type="project" value="TreeGrafter"/>
</dbReference>
<dbReference type="EMBL" id="SOEY01000009">
    <property type="protein sequence ID" value="TFB74991.1"/>
    <property type="molecule type" value="Genomic_DNA"/>
</dbReference>
<evidence type="ECO:0000313" key="2">
    <source>
        <dbReference type="EMBL" id="TFB74991.1"/>
    </source>
</evidence>
<dbReference type="PANTHER" id="PTHR10091:SF0">
    <property type="entry name" value="GALACTOSE MUTAROTASE"/>
    <property type="match status" value="1"/>
</dbReference>
<name>A0A4R8V089_9MICO</name>
<organism evidence="2 3">
    <name type="scientific">Cryobacterium glaciale</name>
    <dbReference type="NCBI Taxonomy" id="1259145"/>
    <lineage>
        <taxon>Bacteria</taxon>
        <taxon>Bacillati</taxon>
        <taxon>Actinomycetota</taxon>
        <taxon>Actinomycetes</taxon>
        <taxon>Micrococcales</taxon>
        <taxon>Microbacteriaceae</taxon>
        <taxon>Cryobacterium</taxon>
    </lineage>
</organism>